<feature type="coiled-coil region" evidence="1">
    <location>
        <begin position="107"/>
        <end position="155"/>
    </location>
</feature>
<dbReference type="EMBL" id="CAJOBE010004748">
    <property type="protein sequence ID" value="CAF3945536.1"/>
    <property type="molecule type" value="Genomic_DNA"/>
</dbReference>
<evidence type="ECO:0000313" key="5">
    <source>
        <dbReference type="Proteomes" id="UP000663889"/>
    </source>
</evidence>
<dbReference type="InterPro" id="IPR013320">
    <property type="entry name" value="ConA-like_dom_sf"/>
</dbReference>
<accession>A0A814ZH66</accession>
<evidence type="ECO:0000256" key="1">
    <source>
        <dbReference type="SAM" id="Coils"/>
    </source>
</evidence>
<name>A0A814ZH66_9BILA</name>
<dbReference type="GO" id="GO:0043161">
    <property type="term" value="P:proteasome-mediated ubiquitin-dependent protein catabolic process"/>
    <property type="evidence" value="ECO:0007669"/>
    <property type="project" value="TreeGrafter"/>
</dbReference>
<dbReference type="CDD" id="cd05819">
    <property type="entry name" value="NHL"/>
    <property type="match status" value="1"/>
</dbReference>
<evidence type="ECO:0000259" key="2">
    <source>
        <dbReference type="PROSITE" id="PS51762"/>
    </source>
</evidence>
<dbReference type="EMBL" id="CAJNOU010001698">
    <property type="protein sequence ID" value="CAF1241633.1"/>
    <property type="molecule type" value="Genomic_DNA"/>
</dbReference>
<dbReference type="SUPFAM" id="SSF50370">
    <property type="entry name" value="Ricin B-like lectins"/>
    <property type="match status" value="1"/>
</dbReference>
<proteinExistence type="predicted"/>
<dbReference type="SUPFAM" id="SSF63829">
    <property type="entry name" value="Calcium-dependent phosphotriesterase"/>
    <property type="match status" value="1"/>
</dbReference>
<dbReference type="PANTHER" id="PTHR24104:SF25">
    <property type="entry name" value="PROTEIN LIN-41"/>
    <property type="match status" value="1"/>
</dbReference>
<dbReference type="SUPFAM" id="SSF49899">
    <property type="entry name" value="Concanavalin A-like lectins/glucanases"/>
    <property type="match status" value="1"/>
</dbReference>
<dbReference type="PANTHER" id="PTHR24104">
    <property type="entry name" value="E3 UBIQUITIN-PROTEIN LIGASE NHLRC1-RELATED"/>
    <property type="match status" value="1"/>
</dbReference>
<evidence type="ECO:0000313" key="3">
    <source>
        <dbReference type="EMBL" id="CAF1241633.1"/>
    </source>
</evidence>
<dbReference type="Gene3D" id="2.60.120.200">
    <property type="match status" value="1"/>
</dbReference>
<dbReference type="GO" id="GO:0008270">
    <property type="term" value="F:zinc ion binding"/>
    <property type="evidence" value="ECO:0007669"/>
    <property type="project" value="UniProtKB-KW"/>
</dbReference>
<dbReference type="Gene3D" id="2.80.10.50">
    <property type="match status" value="1"/>
</dbReference>
<dbReference type="Proteomes" id="UP000663889">
    <property type="component" value="Unassembled WGS sequence"/>
</dbReference>
<dbReference type="Gene3D" id="2.40.10.500">
    <property type="match status" value="1"/>
</dbReference>
<dbReference type="Proteomes" id="UP000663874">
    <property type="component" value="Unassembled WGS sequence"/>
</dbReference>
<dbReference type="GO" id="GO:0061630">
    <property type="term" value="F:ubiquitin protein ligase activity"/>
    <property type="evidence" value="ECO:0007669"/>
    <property type="project" value="TreeGrafter"/>
</dbReference>
<organism evidence="3 5">
    <name type="scientific">Rotaria sordida</name>
    <dbReference type="NCBI Taxonomy" id="392033"/>
    <lineage>
        <taxon>Eukaryota</taxon>
        <taxon>Metazoa</taxon>
        <taxon>Spiralia</taxon>
        <taxon>Gnathifera</taxon>
        <taxon>Rotifera</taxon>
        <taxon>Eurotatoria</taxon>
        <taxon>Bdelloidea</taxon>
        <taxon>Philodinida</taxon>
        <taxon>Philodinidae</taxon>
        <taxon>Rotaria</taxon>
    </lineage>
</organism>
<feature type="domain" description="GH16" evidence="2">
    <location>
        <begin position="412"/>
        <end position="672"/>
    </location>
</feature>
<dbReference type="InterPro" id="IPR011042">
    <property type="entry name" value="6-blade_b-propeller_TolB-like"/>
</dbReference>
<dbReference type="Pfam" id="PF14200">
    <property type="entry name" value="RicinB_lectin_2"/>
    <property type="match status" value="2"/>
</dbReference>
<reference evidence="3" key="1">
    <citation type="submission" date="2021-02" db="EMBL/GenBank/DDBJ databases">
        <authorList>
            <person name="Nowell W R."/>
        </authorList>
    </citation>
    <scope>NUCLEOTIDE SEQUENCE</scope>
</reference>
<evidence type="ECO:0000313" key="4">
    <source>
        <dbReference type="EMBL" id="CAF3945536.1"/>
    </source>
</evidence>
<sequence>MATATTNGKAKCFECNKNKIVYLCEGCSQKFCLTDLTEHQQQHGKELDKILTDCDEFRQKLIEQKGDQNQRLLIQQVNEWEDNSMKRIKQIAEECRQILIKHTDDNIMEIEKELNKFITDLKQIRRENDFNEFHLNQLKMELEKLEKELDQPSNISIQQHSTPFINKISVSVMSNIQANAQWVQDGVTVAGGHGAGDATNQLHEPFGVFIDDDQTMVIADTWNHRIIQWKMDDTHGQVVAGGHGAGNRLDQLNYPTDVLVDKETNGLIICDRQNRRVVRWSRRIYTTQGEILLNNISCFGLAIDNQRYLYISDTENHEVRRYRIGDNNGTLVAGGHGLGNDLNQLNFPTYLFVDRQQAVYVSDNENYRVMKWNKGATEGIVVVGGQGQGKALTQLSNPSGLFVDTLGTIYVADLGNDRVMRWPTENALGIGRDGLTLIFEDSFDSGPRLNGSIWSPNYPWGTIYNHRANMDRRQVTISNNQVNLTALAMRSTSTMNIDTADYGLVDLDYTSGAIYTNSRISLTRGLVVVRMQVPPVTSTWPMIMLVPTDQTLPMLTMDIFDDRKNVGYSFQYTSPSGSRASVSGTARSLTDNSKDMHSYSIDWGYDKVTFFYDNITLRSFVQSTELTQITEMRLILALGVGGRSPSISSSNTTDYPQSLLIDSVEMWSPKYDGRYTMINLKSNLSFEVKSGQTQDRALIVQNNYTGVAWQQWDINYIGNSYYKIINVHSRKVVDVHDWQTDDNAKIIQYKFNLKENQIWRIMEHDDQTVSFVNVWSQKVASIINGSTQADAQIVQRTFDNGLDQKWKVIRLN</sequence>
<dbReference type="InterPro" id="IPR000757">
    <property type="entry name" value="Beta-glucanase-like"/>
</dbReference>
<dbReference type="InterPro" id="IPR000772">
    <property type="entry name" value="Ricin_B_lectin"/>
</dbReference>
<comment type="caution">
    <text evidence="3">The sequence shown here is derived from an EMBL/GenBank/DDBJ whole genome shotgun (WGS) entry which is preliminary data.</text>
</comment>
<dbReference type="PROSITE" id="PS51762">
    <property type="entry name" value="GH16_2"/>
    <property type="match status" value="1"/>
</dbReference>
<dbReference type="AlphaFoldDB" id="A0A814ZH66"/>
<dbReference type="Pfam" id="PF00722">
    <property type="entry name" value="Glyco_hydro_16"/>
    <property type="match status" value="1"/>
</dbReference>
<dbReference type="PROSITE" id="PS50231">
    <property type="entry name" value="RICIN_B_LECTIN"/>
    <property type="match status" value="1"/>
</dbReference>
<dbReference type="GO" id="GO:0000209">
    <property type="term" value="P:protein polyubiquitination"/>
    <property type="evidence" value="ECO:0007669"/>
    <property type="project" value="TreeGrafter"/>
</dbReference>
<keyword evidence="1" id="KW-0175">Coiled coil</keyword>
<dbReference type="InterPro" id="IPR050952">
    <property type="entry name" value="TRIM-NHL_E3_ligases"/>
</dbReference>
<dbReference type="GO" id="GO:0004553">
    <property type="term" value="F:hydrolase activity, hydrolyzing O-glycosyl compounds"/>
    <property type="evidence" value="ECO:0007669"/>
    <property type="project" value="InterPro"/>
</dbReference>
<dbReference type="Gene3D" id="2.120.10.30">
    <property type="entry name" value="TolB, C-terminal domain"/>
    <property type="match status" value="1"/>
</dbReference>
<protein>
    <recommendedName>
        <fullName evidence="2">GH16 domain-containing protein</fullName>
    </recommendedName>
</protein>
<dbReference type="CDD" id="cd00161">
    <property type="entry name" value="beta-trefoil_Ricin-like"/>
    <property type="match status" value="1"/>
</dbReference>
<gene>
    <name evidence="4" type="ORF">FNK824_LOCUS22918</name>
    <name evidence="3" type="ORF">SEV965_LOCUS23254</name>
</gene>
<dbReference type="GO" id="GO:0005975">
    <property type="term" value="P:carbohydrate metabolic process"/>
    <property type="evidence" value="ECO:0007669"/>
    <property type="project" value="InterPro"/>
</dbReference>
<dbReference type="InterPro" id="IPR035992">
    <property type="entry name" value="Ricin_B-like_lectins"/>
</dbReference>